<proteinExistence type="predicted"/>
<feature type="transmembrane region" description="Helical" evidence="1">
    <location>
        <begin position="12"/>
        <end position="38"/>
    </location>
</feature>
<keyword evidence="3" id="KW-1185">Reference proteome</keyword>
<reference evidence="2 3" key="1">
    <citation type="submission" date="2018-12" db="EMBL/GenBank/DDBJ databases">
        <authorList>
            <person name="Sun L."/>
            <person name="Chen Z."/>
        </authorList>
    </citation>
    <scope>NUCLEOTIDE SEQUENCE [LARGE SCALE GENOMIC DNA]</scope>
    <source>
        <strain evidence="2 3">3-5-3</strain>
    </source>
</reference>
<dbReference type="AlphaFoldDB" id="A0A3S1JSK8"/>
<dbReference type="EMBL" id="RZNX01000001">
    <property type="protein sequence ID" value="RUT35785.1"/>
    <property type="molecule type" value="Genomic_DNA"/>
</dbReference>
<dbReference type="Pfam" id="PF05052">
    <property type="entry name" value="MerE"/>
    <property type="match status" value="1"/>
</dbReference>
<evidence type="ECO:0000313" key="2">
    <source>
        <dbReference type="EMBL" id="RUT35785.1"/>
    </source>
</evidence>
<feature type="transmembrane region" description="Helical" evidence="1">
    <location>
        <begin position="50"/>
        <end position="70"/>
    </location>
</feature>
<dbReference type="GO" id="GO:0015097">
    <property type="term" value="F:mercury ion transmembrane transporter activity"/>
    <property type="evidence" value="ECO:0007669"/>
    <property type="project" value="InterPro"/>
</dbReference>
<dbReference type="InterPro" id="IPR007746">
    <property type="entry name" value="MerE"/>
</dbReference>
<evidence type="ECO:0000256" key="1">
    <source>
        <dbReference type="SAM" id="Phobius"/>
    </source>
</evidence>
<accession>A0A3S1JSK8</accession>
<organism evidence="2 3">
    <name type="scientific">Paenibacillus zeisoli</name>
    <dbReference type="NCBI Taxonomy" id="2496267"/>
    <lineage>
        <taxon>Bacteria</taxon>
        <taxon>Bacillati</taxon>
        <taxon>Bacillota</taxon>
        <taxon>Bacilli</taxon>
        <taxon>Bacillales</taxon>
        <taxon>Paenibacillaceae</taxon>
        <taxon>Paenibacillus</taxon>
    </lineage>
</organism>
<keyword evidence="1" id="KW-0472">Membrane</keyword>
<keyword evidence="1" id="KW-0812">Transmembrane</keyword>
<gene>
    <name evidence="2" type="ORF">EJP77_01850</name>
</gene>
<keyword evidence="1" id="KW-1133">Transmembrane helix</keyword>
<name>A0A3S1JSK8_9BACL</name>
<dbReference type="GO" id="GO:0016020">
    <property type="term" value="C:membrane"/>
    <property type="evidence" value="ECO:0007669"/>
    <property type="project" value="InterPro"/>
</dbReference>
<comment type="caution">
    <text evidence="2">The sequence shown here is derived from an EMBL/GenBank/DDBJ whole genome shotgun (WGS) entry which is preliminary data.</text>
</comment>
<dbReference type="RefSeq" id="WP_127197484.1">
    <property type="nucleotide sequence ID" value="NZ_RZNX01000001.1"/>
</dbReference>
<evidence type="ECO:0008006" key="4">
    <source>
        <dbReference type="Google" id="ProtNLM"/>
    </source>
</evidence>
<protein>
    <recommendedName>
        <fullName evidence="4">Transporter</fullName>
    </recommendedName>
</protein>
<evidence type="ECO:0000313" key="3">
    <source>
        <dbReference type="Proteomes" id="UP000272464"/>
    </source>
</evidence>
<dbReference type="Proteomes" id="UP000272464">
    <property type="component" value="Unassembled WGS sequence"/>
</dbReference>
<sequence>MEHQVVQQKRKGILWIAVSFLICPCHLPFTLTLGLSLLGGSAMGIMLREHLVLAGVVVTLVWGGGTWYGFRKLRTATCSIPIKKSSSLLK</sequence>